<protein>
    <submittedName>
        <fullName evidence="1">Winged helix DNA-binding protein</fullName>
    </submittedName>
</protein>
<keyword evidence="1" id="KW-0238">DNA-binding</keyword>
<organism evidence="1 2">
    <name type="scientific">Natronosalvus hydrolyticus</name>
    <dbReference type="NCBI Taxonomy" id="2979988"/>
    <lineage>
        <taxon>Archaea</taxon>
        <taxon>Methanobacteriati</taxon>
        <taxon>Methanobacteriota</taxon>
        <taxon>Stenosarchaea group</taxon>
        <taxon>Halobacteria</taxon>
        <taxon>Halobacteriales</taxon>
        <taxon>Natrialbaceae</taxon>
        <taxon>Natronosalvus</taxon>
    </lineage>
</organism>
<evidence type="ECO:0000313" key="2">
    <source>
        <dbReference type="Proteomes" id="UP001321047"/>
    </source>
</evidence>
<comment type="caution">
    <text evidence="1">The sequence shown here is derived from an EMBL/GenBank/DDBJ whole genome shotgun (WGS) entry which is preliminary data.</text>
</comment>
<name>A0AAP3E7B1_9EURY</name>
<dbReference type="EMBL" id="JAOPJZ010000017">
    <property type="protein sequence ID" value="MCU4753416.1"/>
    <property type="molecule type" value="Genomic_DNA"/>
</dbReference>
<gene>
    <name evidence="1" type="ORF">OB919_15740</name>
</gene>
<proteinExistence type="predicted"/>
<dbReference type="GO" id="GO:0003677">
    <property type="term" value="F:DNA binding"/>
    <property type="evidence" value="ECO:0007669"/>
    <property type="project" value="UniProtKB-KW"/>
</dbReference>
<dbReference type="RefSeq" id="WP_342809733.1">
    <property type="nucleotide sequence ID" value="NZ_JAOPJZ010000017.1"/>
</dbReference>
<accession>A0AAP3E7B1</accession>
<dbReference type="SUPFAM" id="SSF46785">
    <property type="entry name" value="Winged helix' DNA-binding domain"/>
    <property type="match status" value="1"/>
</dbReference>
<sequence length="93" mass="10301">MTDDTQHNENIFLKEKPCKILIEISNPQTNSYPSDVAKAADTTLSHTITLIQEMENMGLVKSEKTGRKKMLKLTKEGKTVAKPLSTVLAQLDG</sequence>
<dbReference type="Proteomes" id="UP001321047">
    <property type="component" value="Unassembled WGS sequence"/>
</dbReference>
<reference evidence="1 2" key="1">
    <citation type="submission" date="2022-09" db="EMBL/GenBank/DDBJ databases">
        <title>Enrichment on poylsaccharides allowed isolation of novel metabolic and taxonomic groups of Haloarchaea.</title>
        <authorList>
            <person name="Sorokin D.Y."/>
            <person name="Elcheninov A.G."/>
            <person name="Khizhniak T.V."/>
            <person name="Kolganova T.V."/>
            <person name="Kublanov I.V."/>
        </authorList>
    </citation>
    <scope>NUCLEOTIDE SEQUENCE [LARGE SCALE GENOMIC DNA]</scope>
    <source>
        <strain evidence="1 2">AArc-curdl1</strain>
    </source>
</reference>
<dbReference type="AlphaFoldDB" id="A0AAP3E7B1"/>
<dbReference type="InterPro" id="IPR036390">
    <property type="entry name" value="WH_DNA-bd_sf"/>
</dbReference>
<dbReference type="Gene3D" id="1.10.10.10">
    <property type="entry name" value="Winged helix-like DNA-binding domain superfamily/Winged helix DNA-binding domain"/>
    <property type="match status" value="1"/>
</dbReference>
<dbReference type="InterPro" id="IPR036388">
    <property type="entry name" value="WH-like_DNA-bd_sf"/>
</dbReference>
<keyword evidence="2" id="KW-1185">Reference proteome</keyword>
<evidence type="ECO:0000313" key="1">
    <source>
        <dbReference type="EMBL" id="MCU4753416.1"/>
    </source>
</evidence>